<feature type="domain" description="EAL" evidence="1">
    <location>
        <begin position="479"/>
        <end position="724"/>
    </location>
</feature>
<dbReference type="Gene3D" id="3.30.70.270">
    <property type="match status" value="1"/>
</dbReference>
<dbReference type="PROSITE" id="PS50883">
    <property type="entry name" value="EAL"/>
    <property type="match status" value="1"/>
</dbReference>
<dbReference type="PANTHER" id="PTHR33121:SF71">
    <property type="entry name" value="OXYGEN SENSOR PROTEIN DOSP"/>
    <property type="match status" value="1"/>
</dbReference>
<evidence type="ECO:0000259" key="1">
    <source>
        <dbReference type="PROSITE" id="PS50883"/>
    </source>
</evidence>
<dbReference type="InterPro" id="IPR000160">
    <property type="entry name" value="GGDEF_dom"/>
</dbReference>
<dbReference type="NCBIfam" id="TIGR00254">
    <property type="entry name" value="GGDEF"/>
    <property type="match status" value="1"/>
</dbReference>
<dbReference type="Proteomes" id="UP000295129">
    <property type="component" value="Unassembled WGS sequence"/>
</dbReference>
<dbReference type="Pfam" id="PF00990">
    <property type="entry name" value="GGDEF"/>
    <property type="match status" value="1"/>
</dbReference>
<dbReference type="RefSeq" id="WP_246034689.1">
    <property type="nucleotide sequence ID" value="NZ_SNVV01000006.1"/>
</dbReference>
<reference evidence="3 4" key="1">
    <citation type="submission" date="2019-03" db="EMBL/GenBank/DDBJ databases">
        <title>Genomic Encyclopedia of Type Strains, Phase IV (KMG-IV): sequencing the most valuable type-strain genomes for metagenomic binning, comparative biology and taxonomic classification.</title>
        <authorList>
            <person name="Goeker M."/>
        </authorList>
    </citation>
    <scope>NUCLEOTIDE SEQUENCE [LARGE SCALE GENOMIC DNA]</scope>
    <source>
        <strain evidence="3 4">DSM 12121</strain>
    </source>
</reference>
<dbReference type="InterPro" id="IPR043128">
    <property type="entry name" value="Rev_trsase/Diguanyl_cyclase"/>
</dbReference>
<evidence type="ECO:0000313" key="4">
    <source>
        <dbReference type="Proteomes" id="UP000295129"/>
    </source>
</evidence>
<dbReference type="Pfam" id="PF00563">
    <property type="entry name" value="EAL"/>
    <property type="match status" value="1"/>
</dbReference>
<sequence length="724" mass="80965">MQDLPMAVPSATVAPVDLQALRLRVIGRLASLLENQTRSSAFGAALGDLIREKHGEVSQVLDAAAQLPAGSETTALMGRVQDMLGRLRGSFDLLLTERARQSQAGSDDLRDIIAEFDDMFRLLLNSLVERELLERQSRVLEQIILSHERIGQWKEFVQSILSDFHTIFPFDVFFVAFAEEHGLVLYVYYFGSCNEDCRKNIRQQLVRSMIESLGLPPDSPLDYEEFEVQRGREMSALRADQMITVRVPDHSTQLAGLLGVTYLASAQLNPREESVVRSILAVMVMVVGSSKILSRTLAELEYYSVHDPLTGLYNRRQFNNMLEYEIGRSERHDHEFALLLLDLDDFKDVNDSYGHPVGDQVLCRVAEILRAHVRKGDLATRIGGDEFAILLMETGREGAVAVAEKLGGALRDCVFTGPNGSRFHITVSIGITVFPHDARTETDLLAGVDIALYRAKELGKDGACTLDAMPDRLQATRSTREYAEKLRAALREGRIVPFYQRIVDCRSGETFACEVVARLRETDGSTTAAGAFIDTIEKYGLGRELDRNIITQVLEASSARIKTGQAAQRVFINLSAQEIQGRGILNYAEELCHQLEIPPHRVVFEILERDAIGDMTNMRKFLAKLRKKGFAFALDDFGSGYNSFHYLRELHFEFVKIDGAFVRNIVESAVDRALVRNLANLCRELGILTIAEFVESAEILELLQDIGIDYAQGYHISLPSPTIS</sequence>
<name>A0A4R6E3U1_9RHOO</name>
<dbReference type="InterPro" id="IPR035919">
    <property type="entry name" value="EAL_sf"/>
</dbReference>
<evidence type="ECO:0000313" key="3">
    <source>
        <dbReference type="EMBL" id="TDN52465.1"/>
    </source>
</evidence>
<dbReference type="InterPro" id="IPR029787">
    <property type="entry name" value="Nucleotide_cyclase"/>
</dbReference>
<feature type="domain" description="GGDEF" evidence="2">
    <location>
        <begin position="334"/>
        <end position="468"/>
    </location>
</feature>
<dbReference type="SUPFAM" id="SSF141868">
    <property type="entry name" value="EAL domain-like"/>
    <property type="match status" value="1"/>
</dbReference>
<dbReference type="FunFam" id="3.30.70.270:FF:000001">
    <property type="entry name" value="Diguanylate cyclase domain protein"/>
    <property type="match status" value="1"/>
</dbReference>
<dbReference type="Gene3D" id="3.20.20.450">
    <property type="entry name" value="EAL domain"/>
    <property type="match status" value="1"/>
</dbReference>
<dbReference type="EMBL" id="SNVV01000006">
    <property type="protein sequence ID" value="TDN52465.1"/>
    <property type="molecule type" value="Genomic_DNA"/>
</dbReference>
<evidence type="ECO:0000259" key="2">
    <source>
        <dbReference type="PROSITE" id="PS50887"/>
    </source>
</evidence>
<dbReference type="InterPro" id="IPR001633">
    <property type="entry name" value="EAL_dom"/>
</dbReference>
<gene>
    <name evidence="3" type="ORF">C7389_106164</name>
</gene>
<dbReference type="GO" id="GO:0071111">
    <property type="term" value="F:cyclic-guanylate-specific phosphodiesterase activity"/>
    <property type="evidence" value="ECO:0007669"/>
    <property type="project" value="InterPro"/>
</dbReference>
<keyword evidence="4" id="KW-1185">Reference proteome</keyword>
<dbReference type="SUPFAM" id="SSF55073">
    <property type="entry name" value="Nucleotide cyclase"/>
    <property type="match status" value="1"/>
</dbReference>
<protein>
    <submittedName>
        <fullName evidence="3">Diguanylate cyclase (GGDEF)-like protein</fullName>
    </submittedName>
</protein>
<dbReference type="CDD" id="cd01948">
    <property type="entry name" value="EAL"/>
    <property type="match status" value="1"/>
</dbReference>
<dbReference type="PROSITE" id="PS50887">
    <property type="entry name" value="GGDEF"/>
    <property type="match status" value="1"/>
</dbReference>
<dbReference type="SMART" id="SM00267">
    <property type="entry name" value="GGDEF"/>
    <property type="match status" value="1"/>
</dbReference>
<accession>A0A4R6E3U1</accession>
<dbReference type="SMART" id="SM00052">
    <property type="entry name" value="EAL"/>
    <property type="match status" value="1"/>
</dbReference>
<dbReference type="PANTHER" id="PTHR33121">
    <property type="entry name" value="CYCLIC DI-GMP PHOSPHODIESTERASE PDEF"/>
    <property type="match status" value="1"/>
</dbReference>
<comment type="caution">
    <text evidence="3">The sequence shown here is derived from an EMBL/GenBank/DDBJ whole genome shotgun (WGS) entry which is preliminary data.</text>
</comment>
<dbReference type="AlphaFoldDB" id="A0A4R6E3U1"/>
<proteinExistence type="predicted"/>
<dbReference type="CDD" id="cd01949">
    <property type="entry name" value="GGDEF"/>
    <property type="match status" value="1"/>
</dbReference>
<organism evidence="3 4">
    <name type="scientific">Azoarcus indigens</name>
    <dbReference type="NCBI Taxonomy" id="29545"/>
    <lineage>
        <taxon>Bacteria</taxon>
        <taxon>Pseudomonadati</taxon>
        <taxon>Pseudomonadota</taxon>
        <taxon>Betaproteobacteria</taxon>
        <taxon>Rhodocyclales</taxon>
        <taxon>Zoogloeaceae</taxon>
        <taxon>Azoarcus</taxon>
    </lineage>
</organism>
<dbReference type="InterPro" id="IPR050706">
    <property type="entry name" value="Cyclic-di-GMP_PDE-like"/>
</dbReference>